<comment type="function">
    <text evidence="7">Component of the mitochondrial ribosome (mitoribosome), a dedicated translation machinery responsible for the synthesis of mitochondrial genome-encoded proteins, including at least some of the essential transmembrane subunits of the mitochondrial respiratory chain. The mitoribosomes are attached to the mitochondrial inner membrane and translation products are cotranslationally integrated into the membrane.</text>
</comment>
<dbReference type="GO" id="GO:0003735">
    <property type="term" value="F:structural constituent of ribosome"/>
    <property type="evidence" value="ECO:0007669"/>
    <property type="project" value="InterPro"/>
</dbReference>
<evidence type="ECO:0000256" key="1">
    <source>
        <dbReference type="ARBA" id="ARBA00004173"/>
    </source>
</evidence>
<evidence type="ECO:0000313" key="9">
    <source>
        <dbReference type="Proteomes" id="UP000054251"/>
    </source>
</evidence>
<dbReference type="AlphaFoldDB" id="A0A0V1Q7F5"/>
<dbReference type="PANTHER" id="PTHR21011:SF1">
    <property type="entry name" value="SMALL RIBOSOMAL SUBUNIT PROTEIN BS6M"/>
    <property type="match status" value="1"/>
</dbReference>
<dbReference type="Gene3D" id="3.30.70.60">
    <property type="match status" value="1"/>
</dbReference>
<keyword evidence="4" id="KW-0496">Mitochondrion</keyword>
<keyword evidence="3" id="KW-0689">Ribosomal protein</keyword>
<evidence type="ECO:0000313" key="8">
    <source>
        <dbReference type="EMBL" id="KSA04229.1"/>
    </source>
</evidence>
<dbReference type="InterPro" id="IPR014717">
    <property type="entry name" value="Transl_elong_EF1B/ribsomal_bS6"/>
</dbReference>
<comment type="similarity">
    <text evidence="2">Belongs to the bacterial ribosomal protein bS6 family.</text>
</comment>
<keyword evidence="5" id="KW-0687">Ribonucleoprotein</keyword>
<dbReference type="SUPFAM" id="SSF54995">
    <property type="entry name" value="Ribosomal protein S6"/>
    <property type="match status" value="1"/>
</dbReference>
<dbReference type="OrthoDB" id="10259681at2759"/>
<dbReference type="GeneID" id="26837109"/>
<dbReference type="GO" id="GO:0005763">
    <property type="term" value="C:mitochondrial small ribosomal subunit"/>
    <property type="evidence" value="ECO:0007669"/>
    <property type="project" value="TreeGrafter"/>
</dbReference>
<dbReference type="NCBIfam" id="TIGR00166">
    <property type="entry name" value="S6"/>
    <property type="match status" value="1"/>
</dbReference>
<gene>
    <name evidence="8" type="ORF">AC631_00100</name>
</gene>
<dbReference type="Proteomes" id="UP000054251">
    <property type="component" value="Unassembled WGS sequence"/>
</dbReference>
<accession>A0A0V1Q7F5</accession>
<dbReference type="GO" id="GO:0006412">
    <property type="term" value="P:translation"/>
    <property type="evidence" value="ECO:0007669"/>
    <property type="project" value="InterPro"/>
</dbReference>
<reference evidence="8 9" key="1">
    <citation type="submission" date="2015-11" db="EMBL/GenBank/DDBJ databases">
        <title>The genome of Debaryomyces fabryi.</title>
        <authorList>
            <person name="Tafer H."/>
            <person name="Lopandic K."/>
        </authorList>
    </citation>
    <scope>NUCLEOTIDE SEQUENCE [LARGE SCALE GENOMIC DNA]</scope>
    <source>
        <strain evidence="8 9">CBS 789</strain>
    </source>
</reference>
<dbReference type="CDD" id="cd15465">
    <property type="entry name" value="bS6_mito"/>
    <property type="match status" value="1"/>
</dbReference>
<keyword evidence="9" id="KW-1185">Reference proteome</keyword>
<protein>
    <recommendedName>
        <fullName evidence="6">Small ribosomal subunit protein bS6m</fullName>
    </recommendedName>
</protein>
<dbReference type="EMBL" id="LMYN01000001">
    <property type="protein sequence ID" value="KSA04229.1"/>
    <property type="molecule type" value="Genomic_DNA"/>
</dbReference>
<dbReference type="GO" id="GO:0070181">
    <property type="term" value="F:small ribosomal subunit rRNA binding"/>
    <property type="evidence" value="ECO:0007669"/>
    <property type="project" value="TreeGrafter"/>
</dbReference>
<evidence type="ECO:0000256" key="7">
    <source>
        <dbReference type="ARBA" id="ARBA00037226"/>
    </source>
</evidence>
<dbReference type="InterPro" id="IPR000529">
    <property type="entry name" value="Ribosomal_bS6"/>
</dbReference>
<comment type="caution">
    <text evidence="8">The sequence shown here is derived from an EMBL/GenBank/DDBJ whole genome shotgun (WGS) entry which is preliminary data.</text>
</comment>
<comment type="subcellular location">
    <subcellularLocation>
        <location evidence="1">Mitochondrion</location>
    </subcellularLocation>
</comment>
<dbReference type="FunFam" id="3.30.70.60:FF:000007">
    <property type="entry name" value="37S ribosomal protein Mrp17"/>
    <property type="match status" value="1"/>
</dbReference>
<sequence>MYYELMAISRISDPLKTNKEATKIVSTLGKLILNNRGIIRDITSLGPRTLPKIVSKDQERHFQGYHFLMGFDVSSNVQQELLRTLRRDPRVLRANIIKQDMDRKLNTGTSFERAFSSTPK</sequence>
<dbReference type="RefSeq" id="XP_015470331.1">
    <property type="nucleotide sequence ID" value="XM_015608930.1"/>
</dbReference>
<evidence type="ECO:0000256" key="4">
    <source>
        <dbReference type="ARBA" id="ARBA00023128"/>
    </source>
</evidence>
<evidence type="ECO:0000256" key="6">
    <source>
        <dbReference type="ARBA" id="ARBA00035170"/>
    </source>
</evidence>
<dbReference type="Pfam" id="PF01250">
    <property type="entry name" value="Ribosomal_S6"/>
    <property type="match status" value="1"/>
</dbReference>
<evidence type="ECO:0000256" key="2">
    <source>
        <dbReference type="ARBA" id="ARBA00009512"/>
    </source>
</evidence>
<dbReference type="InterPro" id="IPR035980">
    <property type="entry name" value="Ribosomal_bS6_sf"/>
</dbReference>
<evidence type="ECO:0000256" key="3">
    <source>
        <dbReference type="ARBA" id="ARBA00022980"/>
    </source>
</evidence>
<name>A0A0V1Q7F5_9ASCO</name>
<organism evidence="8 9">
    <name type="scientific">Debaryomyces fabryi</name>
    <dbReference type="NCBI Taxonomy" id="58627"/>
    <lineage>
        <taxon>Eukaryota</taxon>
        <taxon>Fungi</taxon>
        <taxon>Dikarya</taxon>
        <taxon>Ascomycota</taxon>
        <taxon>Saccharomycotina</taxon>
        <taxon>Pichiomycetes</taxon>
        <taxon>Debaryomycetaceae</taxon>
        <taxon>Debaryomyces</taxon>
    </lineage>
</organism>
<proteinExistence type="inferred from homology"/>
<dbReference type="PANTHER" id="PTHR21011">
    <property type="entry name" value="MITOCHONDRIAL 28S RIBOSOMAL PROTEIN S6"/>
    <property type="match status" value="1"/>
</dbReference>
<evidence type="ECO:0000256" key="5">
    <source>
        <dbReference type="ARBA" id="ARBA00023274"/>
    </source>
</evidence>